<evidence type="ECO:0000313" key="3">
    <source>
        <dbReference type="EMBL" id="KHN30270.1"/>
    </source>
</evidence>
<dbReference type="SUPFAM" id="SSF47473">
    <property type="entry name" value="EF-hand"/>
    <property type="match status" value="1"/>
</dbReference>
<reference evidence="3" key="1">
    <citation type="submission" date="2014-07" db="EMBL/GenBank/DDBJ databases">
        <title>Identification of a novel salt tolerance gene in wild soybean by whole-genome sequencing.</title>
        <authorList>
            <person name="Lam H.-M."/>
            <person name="Qi X."/>
            <person name="Li M.-W."/>
            <person name="Liu X."/>
            <person name="Xie M."/>
            <person name="Ni M."/>
            <person name="Xu X."/>
        </authorList>
    </citation>
    <scope>NUCLEOTIDE SEQUENCE [LARGE SCALE GENOMIC DNA]</scope>
    <source>
        <tissue evidence="3">Root</tissue>
    </source>
</reference>
<feature type="domain" description="EF-hand" evidence="2">
    <location>
        <begin position="89"/>
        <end position="116"/>
    </location>
</feature>
<accession>A0A0B2R9Q3</accession>
<dbReference type="GO" id="GO:0005509">
    <property type="term" value="F:calcium ion binding"/>
    <property type="evidence" value="ECO:0007669"/>
    <property type="project" value="InterPro"/>
</dbReference>
<dbReference type="InterPro" id="IPR011992">
    <property type="entry name" value="EF-hand-dom_pair"/>
</dbReference>
<dbReference type="PANTHER" id="PTHR46971">
    <property type="entry name" value="CALCINEURIN B SUBUNIT (PROTEIN PHOSPHATASE 2B REGULATORY SUBUNIT)-LIKE PROTEIN"/>
    <property type="match status" value="1"/>
</dbReference>
<dbReference type="EMBL" id="KN651866">
    <property type="protein sequence ID" value="KHN30270.1"/>
    <property type="molecule type" value="Genomic_DNA"/>
</dbReference>
<dbReference type="AlphaFoldDB" id="A0A0B2R9Q3"/>
<dbReference type="InterPro" id="IPR018247">
    <property type="entry name" value="EF_Hand_1_Ca_BS"/>
</dbReference>
<protein>
    <submittedName>
        <fullName evidence="3">Calcineurin subunit B</fullName>
    </submittedName>
</protein>
<dbReference type="Proteomes" id="UP000053555">
    <property type="component" value="Unassembled WGS sequence"/>
</dbReference>
<proteinExistence type="predicted"/>
<gene>
    <name evidence="3" type="ORF">glysoja_042430</name>
</gene>
<name>A0A0B2R9Q3_GLYSO</name>
<sequence length="165" mass="18755">MEVVGERKKIILWDAPNKYFLSIPEFAVNPLSLYIYINSFTIQFNSIEVLTLIILQSLLRMLDGLNFKEFVAFLSAFSPLPLSTTKLIIFKVYDSDCNGKVTFHDMLRALRDLSGPFMSDQQREEVLTQVLEEAGYAKDCSLVLSDFMKILGNSGLKMEVEVPVD</sequence>
<keyword evidence="1" id="KW-0106">Calcium</keyword>
<dbReference type="PROSITE" id="PS50222">
    <property type="entry name" value="EF_HAND_2"/>
    <property type="match status" value="1"/>
</dbReference>
<dbReference type="InterPro" id="IPR002048">
    <property type="entry name" value="EF_hand_dom"/>
</dbReference>
<dbReference type="PANTHER" id="PTHR46971:SF4">
    <property type="entry name" value="OS08G0442300 PROTEIN"/>
    <property type="match status" value="1"/>
</dbReference>
<organism evidence="3">
    <name type="scientific">Glycine soja</name>
    <name type="common">Wild soybean</name>
    <dbReference type="NCBI Taxonomy" id="3848"/>
    <lineage>
        <taxon>Eukaryota</taxon>
        <taxon>Viridiplantae</taxon>
        <taxon>Streptophyta</taxon>
        <taxon>Embryophyta</taxon>
        <taxon>Tracheophyta</taxon>
        <taxon>Spermatophyta</taxon>
        <taxon>Magnoliopsida</taxon>
        <taxon>eudicotyledons</taxon>
        <taxon>Gunneridae</taxon>
        <taxon>Pentapetalae</taxon>
        <taxon>rosids</taxon>
        <taxon>fabids</taxon>
        <taxon>Fabales</taxon>
        <taxon>Fabaceae</taxon>
        <taxon>Papilionoideae</taxon>
        <taxon>50 kb inversion clade</taxon>
        <taxon>NPAAA clade</taxon>
        <taxon>indigoferoid/millettioid clade</taxon>
        <taxon>Phaseoleae</taxon>
        <taxon>Glycine</taxon>
        <taxon>Glycine subgen. Soja</taxon>
    </lineage>
</organism>
<dbReference type="PROSITE" id="PS00018">
    <property type="entry name" value="EF_HAND_1"/>
    <property type="match status" value="1"/>
</dbReference>
<dbReference type="Gene3D" id="1.10.238.10">
    <property type="entry name" value="EF-hand"/>
    <property type="match status" value="1"/>
</dbReference>
<evidence type="ECO:0000259" key="2">
    <source>
        <dbReference type="PROSITE" id="PS50222"/>
    </source>
</evidence>
<evidence type="ECO:0000256" key="1">
    <source>
        <dbReference type="ARBA" id="ARBA00022837"/>
    </source>
</evidence>